<sequence length="383" mass="40712">MNRYLILVGSLAVSGCVDPVDLVSDDGQGTDTTQTDERGDGDSGDGDSGDGDGDGDSGDGDGDGDTGDGDGDGDTGDGDGDGDGDPDPRQVELETYAPRVWFPANEIYWPSSVEFAFPELERFIDGEGKHSVRSIASLDSPSDTLPFFAGELDTAPVYAFWADKGGDVVDLVYFFYYPYNRGKSVADTIWGNHVGDWEHITVRLLGNADEGYTPSQVYLSAHSFGGAYDWDSGEVELFEGTHPVVYSAWGSHGLWAGPGDHVYQSIGETFFDVCVTLICADLTDQTSAGVAWDTWTNMVALDYGGQAGIGGAQWPVWMSDQFTDAGAGDPAVPGMGPIYRWGNEEDCSVLGIPIDITDLIGVCRLENGPTGPVSKGVWGPELE</sequence>
<comment type="caution">
    <text evidence="2">The sequence shown here is derived from an EMBL/GenBank/DDBJ whole genome shotgun (WGS) entry which is preliminary data.</text>
</comment>
<dbReference type="InterPro" id="IPR009291">
    <property type="entry name" value="Vps62"/>
</dbReference>
<protein>
    <submittedName>
        <fullName evidence="2">Uncharacterized protein</fullName>
    </submittedName>
</protein>
<feature type="compositionally biased region" description="Acidic residues" evidence="1">
    <location>
        <begin position="42"/>
        <end position="85"/>
    </location>
</feature>
<evidence type="ECO:0000256" key="1">
    <source>
        <dbReference type="SAM" id="MobiDB-lite"/>
    </source>
</evidence>
<dbReference type="EMBL" id="PVNK01000242">
    <property type="protein sequence ID" value="PRP91379.1"/>
    <property type="molecule type" value="Genomic_DNA"/>
</dbReference>
<organism evidence="2 3">
    <name type="scientific">Enhygromyxa salina</name>
    <dbReference type="NCBI Taxonomy" id="215803"/>
    <lineage>
        <taxon>Bacteria</taxon>
        <taxon>Pseudomonadati</taxon>
        <taxon>Myxococcota</taxon>
        <taxon>Polyangia</taxon>
        <taxon>Nannocystales</taxon>
        <taxon>Nannocystaceae</taxon>
        <taxon>Enhygromyxa</taxon>
    </lineage>
</organism>
<evidence type="ECO:0000313" key="2">
    <source>
        <dbReference type="EMBL" id="PRP91379.1"/>
    </source>
</evidence>
<proteinExistence type="predicted"/>
<evidence type="ECO:0000313" key="3">
    <source>
        <dbReference type="Proteomes" id="UP000237968"/>
    </source>
</evidence>
<keyword evidence="3" id="KW-1185">Reference proteome</keyword>
<dbReference type="AlphaFoldDB" id="A0A2S9XET8"/>
<name>A0A2S9XET8_9BACT</name>
<dbReference type="OrthoDB" id="144586at2"/>
<accession>A0A2S9XET8</accession>
<dbReference type="PROSITE" id="PS51257">
    <property type="entry name" value="PROKAR_LIPOPROTEIN"/>
    <property type="match status" value="1"/>
</dbReference>
<dbReference type="PANTHER" id="PTHR48174:SF5">
    <property type="entry name" value="VACUOLAR PROTEIN SORTING-ASSOCIATED PROTEIN 62"/>
    <property type="match status" value="1"/>
</dbReference>
<dbReference type="Proteomes" id="UP000237968">
    <property type="component" value="Unassembled WGS sequence"/>
</dbReference>
<reference evidence="2 3" key="1">
    <citation type="submission" date="2018-03" db="EMBL/GenBank/DDBJ databases">
        <title>Draft Genome Sequences of the Obligatory Marine Myxobacteria Enhygromyxa salina SWB005.</title>
        <authorList>
            <person name="Poehlein A."/>
            <person name="Moghaddam J.A."/>
            <person name="Harms H."/>
            <person name="Alanjari M."/>
            <person name="Koenig G.M."/>
            <person name="Daniel R."/>
            <person name="Schaeberle T.F."/>
        </authorList>
    </citation>
    <scope>NUCLEOTIDE SEQUENCE [LARGE SCALE GENOMIC DNA]</scope>
    <source>
        <strain evidence="2 3">SWB005</strain>
    </source>
</reference>
<dbReference type="PANTHER" id="PTHR48174">
    <property type="entry name" value="DUF946 FAMILY PROTEIN"/>
    <property type="match status" value="1"/>
</dbReference>
<gene>
    <name evidence="2" type="ORF">ENSA5_54960</name>
</gene>
<dbReference type="RefSeq" id="WP_146156185.1">
    <property type="nucleotide sequence ID" value="NZ_PVNK01000242.1"/>
</dbReference>
<feature type="region of interest" description="Disordered" evidence="1">
    <location>
        <begin position="18"/>
        <end position="90"/>
    </location>
</feature>
<dbReference type="Pfam" id="PF06101">
    <property type="entry name" value="Vps62"/>
    <property type="match status" value="1"/>
</dbReference>